<dbReference type="PRINTS" id="PR01217">
    <property type="entry name" value="PRICHEXTENSN"/>
</dbReference>
<feature type="compositionally biased region" description="Low complexity" evidence="2">
    <location>
        <begin position="217"/>
        <end position="238"/>
    </location>
</feature>
<evidence type="ECO:0000313" key="4">
    <source>
        <dbReference type="EMBL" id="EGB08796.1"/>
    </source>
</evidence>
<feature type="transmembrane region" description="Helical" evidence="3">
    <location>
        <begin position="706"/>
        <end position="725"/>
    </location>
</feature>
<dbReference type="Pfam" id="PF01839">
    <property type="entry name" value="FG-GAP"/>
    <property type="match status" value="1"/>
</dbReference>
<dbReference type="Gene3D" id="2.130.10.130">
    <property type="entry name" value="Integrin alpha, N-terminal"/>
    <property type="match status" value="1"/>
</dbReference>
<dbReference type="SUPFAM" id="SSF69318">
    <property type="entry name" value="Integrin alpha N-terminal domain"/>
    <property type="match status" value="1"/>
</dbReference>
<feature type="compositionally biased region" description="Pro residues" evidence="2">
    <location>
        <begin position="239"/>
        <end position="248"/>
    </location>
</feature>
<dbReference type="PANTHER" id="PTHR24216">
    <property type="entry name" value="PAXILLIN-RELATED"/>
    <property type="match status" value="1"/>
</dbReference>
<dbReference type="eggNOG" id="KOG0260">
    <property type="taxonomic scope" value="Eukaryota"/>
</dbReference>
<protein>
    <submittedName>
        <fullName evidence="4">Uncharacterized protein</fullName>
    </submittedName>
</protein>
<feature type="compositionally biased region" description="Pro residues" evidence="2">
    <location>
        <begin position="255"/>
        <end position="277"/>
    </location>
</feature>
<dbReference type="Gene3D" id="2.60.120.620">
    <property type="entry name" value="q2cbj1_9rhob like domain"/>
    <property type="match status" value="1"/>
</dbReference>
<dbReference type="SUPFAM" id="SSF51197">
    <property type="entry name" value="Clavaminate synthase-like"/>
    <property type="match status" value="1"/>
</dbReference>
<gene>
    <name evidence="4" type="ORF">AURANDRAFT_71546</name>
</gene>
<keyword evidence="1" id="KW-0732">Signal</keyword>
<dbReference type="KEGG" id="aaf:AURANDRAFT_71546"/>
<dbReference type="InterPro" id="IPR028994">
    <property type="entry name" value="Integrin_alpha_N"/>
</dbReference>
<keyword evidence="5" id="KW-1185">Reference proteome</keyword>
<keyword evidence="3" id="KW-0812">Transmembrane</keyword>
<feature type="compositionally biased region" description="Pro residues" evidence="2">
    <location>
        <begin position="202"/>
        <end position="216"/>
    </location>
</feature>
<feature type="region of interest" description="Disordered" evidence="2">
    <location>
        <begin position="180"/>
        <end position="286"/>
    </location>
</feature>
<reference evidence="4 5" key="1">
    <citation type="journal article" date="2011" name="Proc. Natl. Acad. Sci. U.S.A.">
        <title>Niche of harmful alga Aureococcus anophagefferens revealed through ecogenomics.</title>
        <authorList>
            <person name="Gobler C.J."/>
            <person name="Berry D.L."/>
            <person name="Dyhrman S.T."/>
            <person name="Wilhelm S.W."/>
            <person name="Salamov A."/>
            <person name="Lobanov A.V."/>
            <person name="Zhang Y."/>
            <person name="Collier J.L."/>
            <person name="Wurch L.L."/>
            <person name="Kustka A.B."/>
            <person name="Dill B.D."/>
            <person name="Shah M."/>
            <person name="VerBerkmoes N.C."/>
            <person name="Kuo A."/>
            <person name="Terry A."/>
            <person name="Pangilinan J."/>
            <person name="Lindquist E.A."/>
            <person name="Lucas S."/>
            <person name="Paulsen I.T."/>
            <person name="Hattenrath-Lehmann T.K."/>
            <person name="Talmage S.C."/>
            <person name="Walker E.A."/>
            <person name="Koch F."/>
            <person name="Burson A.M."/>
            <person name="Marcoval M.A."/>
            <person name="Tang Y.Z."/>
            <person name="Lecleir G.R."/>
            <person name="Coyne K.J."/>
            <person name="Berg G.M."/>
            <person name="Bertrand E.M."/>
            <person name="Saito M.A."/>
            <person name="Gladyshev V.N."/>
            <person name="Grigoriev I.V."/>
        </authorList>
    </citation>
    <scope>NUCLEOTIDE SEQUENCE [LARGE SCALE GENOMIC DNA]</scope>
    <source>
        <strain evidence="5">CCMP 1984</strain>
    </source>
</reference>
<feature type="compositionally biased region" description="Low complexity" evidence="2">
    <location>
        <begin position="189"/>
        <end position="201"/>
    </location>
</feature>
<dbReference type="InParanoid" id="F0Y806"/>
<accession>F0Y806</accession>
<keyword evidence="3" id="KW-1133">Transmembrane helix</keyword>
<evidence type="ECO:0000256" key="1">
    <source>
        <dbReference type="ARBA" id="ARBA00022729"/>
    </source>
</evidence>
<name>F0Y806_AURAN</name>
<keyword evidence="3" id="KW-0472">Membrane</keyword>
<dbReference type="InterPro" id="IPR013517">
    <property type="entry name" value="FG-GAP"/>
</dbReference>
<feature type="region of interest" description="Disordered" evidence="2">
    <location>
        <begin position="1290"/>
        <end position="1330"/>
    </location>
</feature>
<evidence type="ECO:0000256" key="2">
    <source>
        <dbReference type="SAM" id="MobiDB-lite"/>
    </source>
</evidence>
<proteinExistence type="predicted"/>
<organism evidence="5">
    <name type="scientific">Aureococcus anophagefferens</name>
    <name type="common">Harmful bloom alga</name>
    <dbReference type="NCBI Taxonomy" id="44056"/>
    <lineage>
        <taxon>Eukaryota</taxon>
        <taxon>Sar</taxon>
        <taxon>Stramenopiles</taxon>
        <taxon>Ochrophyta</taxon>
        <taxon>Pelagophyceae</taxon>
        <taxon>Pelagomonadales</taxon>
        <taxon>Pelagomonadaceae</taxon>
        <taxon>Aureococcus</taxon>
    </lineage>
</organism>
<dbReference type="Proteomes" id="UP000002729">
    <property type="component" value="Unassembled WGS sequence"/>
</dbReference>
<dbReference type="GeneID" id="20228272"/>
<dbReference type="EMBL" id="GL833127">
    <property type="protein sequence ID" value="EGB08796.1"/>
    <property type="molecule type" value="Genomic_DNA"/>
</dbReference>
<evidence type="ECO:0000313" key="5">
    <source>
        <dbReference type="Proteomes" id="UP000002729"/>
    </source>
</evidence>
<dbReference type="PANTHER" id="PTHR24216:SF65">
    <property type="entry name" value="PAXILLIN-LIKE PROTEIN 1"/>
    <property type="match status" value="1"/>
</dbReference>
<feature type="transmembrane region" description="Helical" evidence="3">
    <location>
        <begin position="643"/>
        <end position="668"/>
    </location>
</feature>
<evidence type="ECO:0000256" key="3">
    <source>
        <dbReference type="SAM" id="Phobius"/>
    </source>
</evidence>
<dbReference type="RefSeq" id="XP_009036778.1">
    <property type="nucleotide sequence ID" value="XM_009038530.1"/>
</dbReference>
<sequence length="1330" mass="137296">MYGTLYYFENVGSATSPSYAARTGSANPFDGIDVGSNSAPALADVDGDGDLDLVVGEMYGALYYYENVGSATSPSYAARTGSANPFDGIDVGSDSKPALVDLDGDGDLDLVVGTYVGALYYYENVGSAASPSYAAVTPISSSFDIIDVGSWSAPALVDVDGDGDLDLVVGEYDGVLNYYENIPEPTVPSPTTAAPSPGTPETTPPPTPSPTTPAPSPGTADPTPSPTTPALSPGTADPTPSPTTPAPSPGTADPTPSPTTPAPSPGTADPTPPPTTPGPSLASPVPTPCDPRHAACVGGDGCGAFDSESSCLYAVATDGATCYWLGGCDDDAFPRDDDDGPDFDPTAACGGLSGDLAADTVFNDLYACVVAAGVDPGSFDDDGAAADDGAAGGLPTCASMQAEVDVGCGQGVQFGPCASEFEAYYVCSMDYMALTYLGEDCGFACPSSPPPPSPRPTAAPMAPTYEVAGTMAFAGVSVEDAAAHEDVFVAAIAGVAGVPPEDVSITSFAAAARRRLDECEPCDGDAGCGNLYTADDCANAAEVLGDPGKVCAWTPCDEEGGGDTAAVSVAYAIRSATADTAQLCVDALAAATGDDVDTAVVAAAAAASAADVFESVTMTAKSDATAAATTTESDGDDDGAEDAGFPAVVVAGVGAAVLALLGGLVAYVGCSSKGAPRGALRWVQKGFAGRGGVARMAKAQMALRRMPWGLFLGSVVVAAACVAYPELHHLYRTVKCVVPGDRITSFEAQRGDGGCWAAFNVSVGDSWDAGAGAVADCLGACGGCGALSARTRWTVHCAEDAACAWYARTRRGRRPRTCGKGWKAYFQDLVVVGLLGKCQLEAADYIRAFVRLPGDAEAGPTPPGRVLDELPCEYPLNHRWKVKRGKKETLYAFIHNQTEQFLRPYVAAAGEALAPVTGPVRAATAAVVDKLQPTRAPARSPRQVPAPIYDKPRVFDDIMKRKRVATLEPGVYRREAEFADPDDLQAFRVVRTRAGGLVIFALQTPQLTETQSTTYGGGGGFALLRRDFAVRDGRSIVDAADHSRWTLAAPLDASFYFRGDDFGAFAACVRARGVAVFKRALSAAEVAEALDGCWSWVERASPWRRGDPATWNAEGTCFSERHGVCFVAGQCEGSWAARSAPGVRACFAAVWDGADDLIASMEPLILWRPWRDPSDAARTAGGWLHYDDDEACYDGRTTVQGLAALTRHGAAAGGFVVVADGEGGDDAPVWRHVALDPGDLVCWTSPTLHGSEPGCDAAAFDDGRLLRVATPICMVPRAAASPAALAERRRVRAAGGTTTHRPHRPDLRFAEGLDPPAAPRPLSPEAARLL</sequence>
<dbReference type="OrthoDB" id="445007at2759"/>
<dbReference type="Pfam" id="PF13517">
    <property type="entry name" value="FG-GAP_3"/>
    <property type="match status" value="1"/>
</dbReference>